<dbReference type="InterPro" id="IPR036366">
    <property type="entry name" value="PGBDSf"/>
</dbReference>
<evidence type="ECO:0000313" key="1">
    <source>
        <dbReference type="EMBL" id="SHJ54166.1"/>
    </source>
</evidence>
<evidence type="ECO:0000313" key="2">
    <source>
        <dbReference type="Proteomes" id="UP000184050"/>
    </source>
</evidence>
<accession>A0A1M6K5A0</accession>
<name>A0A1M6K5A0_9BACT</name>
<gene>
    <name evidence="1" type="ORF">SAMN05444280_12243</name>
</gene>
<dbReference type="InterPro" id="IPR036365">
    <property type="entry name" value="PGBD-like_sf"/>
</dbReference>
<dbReference type="EMBL" id="FQZE01000022">
    <property type="protein sequence ID" value="SHJ54166.1"/>
    <property type="molecule type" value="Genomic_DNA"/>
</dbReference>
<dbReference type="SUPFAM" id="SSF47090">
    <property type="entry name" value="PGBD-like"/>
    <property type="match status" value="1"/>
</dbReference>
<sequence>MADSLPKYTFGNLSGSHLNQLGQFERILNEASNKGIIARTPSNKDETYDIKSQKVRLQTIATRLWLLGYLPRKINKHKIDRKLDDIKEAVLRFQEDSNLEQDYWVGDKTWYALDELVSFESDLSKEKWFDNAKIKPEVENAFHRAIQLRLWSLGLYRNKPNYKFKLLNKQSLRNFKSILQIFLIRNATFNADFNFETIKILFDQDYLTHCISSRASEGKNSFMLFLSDRNQEIKKSLAQKFIVNCAKIELWLLGYDVRIDGKNDFEISRGSDLYSALCHYHEHFGNMSRQKAESFAERITPKLFTGIEEANSIKDTDKIEDASEEISKEFQSTIDIDNAWSYIKEKGTRLWDGLKRIWRWFKKIGRKVISFIKENVFRAFFRYVSKAYKIISAGILKVIKSIGIYLKGGLQLTNIHMIYSGDMDATVFISNNISEVDAISGINNLMNHSKAFRVACKIVSFIFNIFKNISIAFIGWAKLLYSLVKGYSDLKILYHDFKALAADVK</sequence>
<keyword evidence="2" id="KW-1185">Reference proteome</keyword>
<evidence type="ECO:0008006" key="3">
    <source>
        <dbReference type="Google" id="ProtNLM"/>
    </source>
</evidence>
<dbReference type="RefSeq" id="WP_073170603.1">
    <property type="nucleotide sequence ID" value="NZ_FQZE01000022.1"/>
</dbReference>
<protein>
    <recommendedName>
        <fullName evidence="3">Peptidoglycan binding domain-containing protein</fullName>
    </recommendedName>
</protein>
<dbReference type="Proteomes" id="UP000184050">
    <property type="component" value="Unassembled WGS sequence"/>
</dbReference>
<dbReference type="OrthoDB" id="6307957at2"/>
<dbReference type="STRING" id="1168035.SAMN05444280_12243"/>
<organism evidence="1 2">
    <name type="scientific">Tangfeifania diversioriginum</name>
    <dbReference type="NCBI Taxonomy" id="1168035"/>
    <lineage>
        <taxon>Bacteria</taxon>
        <taxon>Pseudomonadati</taxon>
        <taxon>Bacteroidota</taxon>
        <taxon>Bacteroidia</taxon>
        <taxon>Marinilabiliales</taxon>
        <taxon>Prolixibacteraceae</taxon>
        <taxon>Tangfeifania</taxon>
    </lineage>
</organism>
<dbReference type="AlphaFoldDB" id="A0A1M6K5A0"/>
<dbReference type="Gene3D" id="1.10.101.10">
    <property type="entry name" value="PGBD-like superfamily/PGBD"/>
    <property type="match status" value="1"/>
</dbReference>
<proteinExistence type="predicted"/>
<reference evidence="1 2" key="1">
    <citation type="submission" date="2016-11" db="EMBL/GenBank/DDBJ databases">
        <authorList>
            <person name="Jaros S."/>
            <person name="Januszkiewicz K."/>
            <person name="Wedrychowicz H."/>
        </authorList>
    </citation>
    <scope>NUCLEOTIDE SEQUENCE [LARGE SCALE GENOMIC DNA]</scope>
    <source>
        <strain evidence="1 2">DSM 27063</strain>
    </source>
</reference>